<proteinExistence type="predicted"/>
<organism evidence="1 2">
    <name type="scientific">Naumannella halotolerans</name>
    <dbReference type="NCBI Taxonomy" id="993414"/>
    <lineage>
        <taxon>Bacteria</taxon>
        <taxon>Bacillati</taxon>
        <taxon>Actinomycetota</taxon>
        <taxon>Actinomycetes</taxon>
        <taxon>Propionibacteriales</taxon>
        <taxon>Propionibacteriaceae</taxon>
        <taxon>Naumannella</taxon>
    </lineage>
</organism>
<dbReference type="RefSeq" id="WP_166649139.1">
    <property type="nucleotide sequence ID" value="NZ_SOAW01000001.1"/>
</dbReference>
<dbReference type="Proteomes" id="UP000295371">
    <property type="component" value="Unassembled WGS sequence"/>
</dbReference>
<sequence>MSTVPRAPAKPRLDDLESVDPPALSSDLVLTDRRLADAYWAATDTEFVELLRIDLQAGSLADSHWYRTQWTDLQLVGADVANTHLVESGLRRIRFADVRATGLSLAGCRVEDLTADNSLAEFANFRQSTLVRARFNGCRLAGVDFSEAKLTDVVFDNCDLSAAILRAAELNRVTFRHCRLDGLAGVTALAGTRIATDDLIGLAGQLADALGITLLGPTED</sequence>
<dbReference type="Gene3D" id="2.160.20.80">
    <property type="entry name" value="E3 ubiquitin-protein ligase SopA"/>
    <property type="match status" value="1"/>
</dbReference>
<dbReference type="InterPro" id="IPR051082">
    <property type="entry name" value="Pentapeptide-BTB/POZ_domain"/>
</dbReference>
<reference evidence="1 2" key="1">
    <citation type="submission" date="2019-03" db="EMBL/GenBank/DDBJ databases">
        <title>Genomic Encyclopedia of Archaeal and Bacterial Type Strains, Phase II (KMG-II): from individual species to whole genera.</title>
        <authorList>
            <person name="Goeker M."/>
        </authorList>
    </citation>
    <scope>NUCLEOTIDE SEQUENCE [LARGE SCALE GENOMIC DNA]</scope>
    <source>
        <strain evidence="1 2">DSM 24323</strain>
    </source>
</reference>
<keyword evidence="2" id="KW-1185">Reference proteome</keyword>
<dbReference type="AlphaFoldDB" id="A0A4R7J7P9"/>
<dbReference type="EMBL" id="SOAW01000001">
    <property type="protein sequence ID" value="TDT33482.1"/>
    <property type="molecule type" value="Genomic_DNA"/>
</dbReference>
<comment type="caution">
    <text evidence="1">The sequence shown here is derived from an EMBL/GenBank/DDBJ whole genome shotgun (WGS) entry which is preliminary data.</text>
</comment>
<dbReference type="SUPFAM" id="SSF141571">
    <property type="entry name" value="Pentapeptide repeat-like"/>
    <property type="match status" value="1"/>
</dbReference>
<protein>
    <submittedName>
        <fullName evidence="1">Uncharacterized protein YjbI with pentapeptide repeats</fullName>
    </submittedName>
</protein>
<dbReference type="Pfam" id="PF13599">
    <property type="entry name" value="Pentapeptide_4"/>
    <property type="match status" value="1"/>
</dbReference>
<accession>A0A4R7J7P9</accession>
<name>A0A4R7J7P9_9ACTN</name>
<evidence type="ECO:0000313" key="2">
    <source>
        <dbReference type="Proteomes" id="UP000295371"/>
    </source>
</evidence>
<evidence type="ECO:0000313" key="1">
    <source>
        <dbReference type="EMBL" id="TDT33482.1"/>
    </source>
</evidence>
<dbReference type="InterPro" id="IPR001646">
    <property type="entry name" value="5peptide_repeat"/>
</dbReference>
<dbReference type="PANTHER" id="PTHR14136">
    <property type="entry name" value="BTB_POZ DOMAIN-CONTAINING PROTEIN KCTD9"/>
    <property type="match status" value="1"/>
</dbReference>
<dbReference type="PANTHER" id="PTHR14136:SF17">
    <property type="entry name" value="BTB_POZ DOMAIN-CONTAINING PROTEIN KCTD9"/>
    <property type="match status" value="1"/>
</dbReference>
<gene>
    <name evidence="1" type="ORF">CLV29_1100</name>
</gene>